<dbReference type="InterPro" id="IPR011990">
    <property type="entry name" value="TPR-like_helical_dom_sf"/>
</dbReference>
<feature type="domain" description="DUF5107" evidence="2">
    <location>
        <begin position="37"/>
        <end position="326"/>
    </location>
</feature>
<dbReference type="EMBL" id="CP058561">
    <property type="protein sequence ID" value="QUH27661.1"/>
    <property type="molecule type" value="Genomic_DNA"/>
</dbReference>
<dbReference type="InterPro" id="IPR033396">
    <property type="entry name" value="DUF5107"/>
</dbReference>
<dbReference type="Pfam" id="PF17128">
    <property type="entry name" value="DUF5107"/>
    <property type="match status" value="1"/>
</dbReference>
<organism evidence="3 4">
    <name type="scientific">Vallitalea guaymasensis</name>
    <dbReference type="NCBI Taxonomy" id="1185412"/>
    <lineage>
        <taxon>Bacteria</taxon>
        <taxon>Bacillati</taxon>
        <taxon>Bacillota</taxon>
        <taxon>Clostridia</taxon>
        <taxon>Lachnospirales</taxon>
        <taxon>Vallitaleaceae</taxon>
        <taxon>Vallitalea</taxon>
    </lineage>
</organism>
<evidence type="ECO:0000256" key="1">
    <source>
        <dbReference type="PROSITE-ProRule" id="PRU00339"/>
    </source>
</evidence>
<dbReference type="AlphaFoldDB" id="A0A8J8M7B2"/>
<dbReference type="RefSeq" id="WP_212691987.1">
    <property type="nucleotide sequence ID" value="NZ_CP058561.1"/>
</dbReference>
<dbReference type="KEGG" id="vgu:HYG85_01515"/>
<dbReference type="Proteomes" id="UP000677305">
    <property type="component" value="Chromosome"/>
</dbReference>
<dbReference type="Pfam" id="PF13181">
    <property type="entry name" value="TPR_8"/>
    <property type="match status" value="2"/>
</dbReference>
<dbReference type="PROSITE" id="PS50005">
    <property type="entry name" value="TPR"/>
    <property type="match status" value="1"/>
</dbReference>
<keyword evidence="1" id="KW-0802">TPR repeat</keyword>
<evidence type="ECO:0000313" key="4">
    <source>
        <dbReference type="Proteomes" id="UP000677305"/>
    </source>
</evidence>
<dbReference type="Gene3D" id="1.25.40.10">
    <property type="entry name" value="Tetratricopeptide repeat domain"/>
    <property type="match status" value="2"/>
</dbReference>
<reference evidence="3 4" key="1">
    <citation type="submission" date="2020-07" db="EMBL/GenBank/DDBJ databases">
        <title>Vallitalea guaymasensis genome.</title>
        <authorList>
            <person name="Postec A."/>
        </authorList>
    </citation>
    <scope>NUCLEOTIDE SEQUENCE [LARGE SCALE GENOMIC DNA]</scope>
    <source>
        <strain evidence="3 4">Ra1766G1</strain>
    </source>
</reference>
<dbReference type="SUPFAM" id="SSF48452">
    <property type="entry name" value="TPR-like"/>
    <property type="match status" value="1"/>
</dbReference>
<gene>
    <name evidence="3" type="ORF">HYG85_01515</name>
</gene>
<evidence type="ECO:0000259" key="2">
    <source>
        <dbReference type="Pfam" id="PF17128"/>
    </source>
</evidence>
<protein>
    <submittedName>
        <fullName evidence="3">DUF5107 domain-containing protein</fullName>
    </submittedName>
</protein>
<keyword evidence="4" id="KW-1185">Reference proteome</keyword>
<evidence type="ECO:0000313" key="3">
    <source>
        <dbReference type="EMBL" id="QUH27661.1"/>
    </source>
</evidence>
<name>A0A8J8M7B2_9FIRM</name>
<accession>A0A8J8M7B2</accession>
<proteinExistence type="predicted"/>
<dbReference type="SMART" id="SM00028">
    <property type="entry name" value="TPR"/>
    <property type="match status" value="4"/>
</dbReference>
<dbReference type="InterPro" id="IPR019734">
    <property type="entry name" value="TPR_rpt"/>
</dbReference>
<feature type="repeat" description="TPR" evidence="1">
    <location>
        <begin position="496"/>
        <end position="529"/>
    </location>
</feature>
<sequence length="986" mass="115960">MNNTTVYEIKRNIPTYTLTPDEKNPMFDMHGRCLNPFPYTLQNGCTNEIKDEEYTIVVLENKYLLIEVLPQLGGRVQRILDKRNNRDIFYYNKVIKPQLVGTRGAWFAGGIEFNFPISHSPTSYDSVHYTINQTKDSASVTFGNIEQISSMNWQVTLTLYDDSSYMEQKVHLNNPTPVENRYYFWTNAAIQDTEDLRLVYPFDWCVNHICPYYLKWPYYEDVDYREADNIPSVYETFGKLLTDNFFGVYYKKDDYGIVHYADRKQVKGAKFFAWGKDDLGKAWNHALTENNEEYLEIQSGLYETQSVFNFIKPHESIEWTEIWYPVNSLGNITYGDKYVAMNHSIENNNLNLMFSAVKSFGECKLTVKIDDYTINQIIDLDPDKITKLNIDIPDKILSVDKLEISVRDDEEVIFLYGDRDEFLETYPSIDLFTDVRMNRSVKDIESLLNKVNNDEELTKDEMGKLYHTAYYKETRGEEDDALILYNANLKYNPSCLLTKKRLGIMYFKQEKYDQARFYLQQILSYNPVDDEARFMIAILIGRQGDLRLLRKLLFDISSPSLKKASVVEIAKINIRLGYYRETIVMLEQYKNINEPYINFLLCIAYRHNNQLKKAQGILSAVNIVSPYLLVEKNLQGYDEDGSVINSILKVNGLILSIIREYTILDCYEEVIELLKYVHEPNILHNAYMKYSSDQISSEGSLDFNIIKNSQIDYCFFKDYVTANVLREYEDIDESGKISYLLGNYYYGIGDYDNAESSFLLAYEKGLRYTVLLRNLGYYYYKRKSDLVKACYYLEQDIELQSNKNEDSLILLNEIYQLKDDKQKQRELLSVWQQVDNPNRIIYPMISSLINISEYKKALEVILKDELYNWEGKENSGHLYQQIYKELIKEASCNNDLSCLEEYIDKMINYPANIHYGDSMRKPLSKIYYIRGKVYKLLGKMDKAKEEFNMGYKEMLRTERNNTDDSIRYSFKCLKDLKNIERNYSNV</sequence>